<reference evidence="4" key="1">
    <citation type="submission" date="2016-10" db="EMBL/GenBank/DDBJ databases">
        <authorList>
            <person name="Varghese N."/>
            <person name="Submissions S."/>
        </authorList>
    </citation>
    <scope>NUCLEOTIDE SEQUENCE [LARGE SCALE GENOMIC DNA]</scope>
    <source>
        <strain evidence="4">CGMCC 4.3504</strain>
    </source>
</reference>
<dbReference type="SMART" id="SM00014">
    <property type="entry name" value="acidPPc"/>
    <property type="match status" value="1"/>
</dbReference>
<dbReference type="Gene3D" id="1.20.144.10">
    <property type="entry name" value="Phosphatidic acid phosphatase type 2/haloperoxidase"/>
    <property type="match status" value="2"/>
</dbReference>
<dbReference type="InterPro" id="IPR036938">
    <property type="entry name" value="PAP2/HPO_sf"/>
</dbReference>
<dbReference type="STRING" id="67344.SAMN05216505_105207"/>
<evidence type="ECO:0000256" key="1">
    <source>
        <dbReference type="SAM" id="Phobius"/>
    </source>
</evidence>
<name>A0A1G6S7L7_9ACTN</name>
<keyword evidence="1" id="KW-0812">Transmembrane</keyword>
<keyword evidence="1" id="KW-1133">Transmembrane helix</keyword>
<dbReference type="CDD" id="cd03392">
    <property type="entry name" value="PAP2_like_2"/>
    <property type="match status" value="1"/>
</dbReference>
<proteinExistence type="predicted"/>
<feature type="transmembrane region" description="Helical" evidence="1">
    <location>
        <begin position="24"/>
        <end position="45"/>
    </location>
</feature>
<keyword evidence="4" id="KW-1185">Reference proteome</keyword>
<feature type="transmembrane region" description="Helical" evidence="1">
    <location>
        <begin position="178"/>
        <end position="199"/>
    </location>
</feature>
<dbReference type="Proteomes" id="UP000182100">
    <property type="component" value="Unassembled WGS sequence"/>
</dbReference>
<evidence type="ECO:0000313" key="4">
    <source>
        <dbReference type="Proteomes" id="UP000182100"/>
    </source>
</evidence>
<dbReference type="AlphaFoldDB" id="A0A1G6S7L7"/>
<dbReference type="Pfam" id="PF01569">
    <property type="entry name" value="PAP2"/>
    <property type="match status" value="1"/>
</dbReference>
<feature type="transmembrane region" description="Helical" evidence="1">
    <location>
        <begin position="144"/>
        <end position="166"/>
    </location>
</feature>
<dbReference type="InterPro" id="IPR000326">
    <property type="entry name" value="PAP2/HPO"/>
</dbReference>
<dbReference type="PANTHER" id="PTHR14969:SF13">
    <property type="entry name" value="AT30094P"/>
    <property type="match status" value="1"/>
</dbReference>
<evidence type="ECO:0000313" key="3">
    <source>
        <dbReference type="EMBL" id="SDD12723.1"/>
    </source>
</evidence>
<dbReference type="PANTHER" id="PTHR14969">
    <property type="entry name" value="SPHINGOSINE-1-PHOSPHATE PHOSPHOHYDROLASE"/>
    <property type="match status" value="1"/>
</dbReference>
<accession>A0A1G6S7L7</accession>
<dbReference type="EMBL" id="FMZK01000005">
    <property type="protein sequence ID" value="SDD12723.1"/>
    <property type="molecule type" value="Genomic_DNA"/>
</dbReference>
<feature type="domain" description="Phosphatidic acid phosphatase type 2/haloperoxidase" evidence="2">
    <location>
        <begin position="107"/>
        <end position="220"/>
    </location>
</feature>
<protein>
    <submittedName>
        <fullName evidence="3">Undecaprenyl-diphosphatase</fullName>
    </submittedName>
</protein>
<organism evidence="3 4">
    <name type="scientific">Streptomyces prasinopilosus</name>
    <dbReference type="NCBI Taxonomy" id="67344"/>
    <lineage>
        <taxon>Bacteria</taxon>
        <taxon>Bacillati</taxon>
        <taxon>Actinomycetota</taxon>
        <taxon>Actinomycetes</taxon>
        <taxon>Kitasatosporales</taxon>
        <taxon>Streptomycetaceae</taxon>
        <taxon>Streptomyces</taxon>
    </lineage>
</organism>
<dbReference type="SUPFAM" id="SSF48317">
    <property type="entry name" value="Acid phosphatase/Vanadium-dependent haloperoxidase"/>
    <property type="match status" value="1"/>
</dbReference>
<evidence type="ECO:0000259" key="2">
    <source>
        <dbReference type="SMART" id="SM00014"/>
    </source>
</evidence>
<gene>
    <name evidence="3" type="ORF">SAMN05216505_105207</name>
</gene>
<sequence>MSSPHTSPVGLEPPPRPPGHRPSAVLLGVPAVCSLLLLVLVAAQWRPLTGLDRDIASTVHRWAVDEPGLTQTARVLTDWVWDPWTMRLLCGAVALLLWYRYAARWTAVWLVATCAAGSLVQQVLKAAVGRARPVWPDPVDTAHYAAFPSGHAMTAALTCCLLLWLLRRHGAGRALWGWAVALAALSVTGVGLTRVWLGVHWPTDVLGGWLLGIVTAAVAVRVHGHRHR</sequence>
<feature type="transmembrane region" description="Helical" evidence="1">
    <location>
        <begin position="205"/>
        <end position="224"/>
    </location>
</feature>
<keyword evidence="1" id="KW-0472">Membrane</keyword>
<dbReference type="RefSeq" id="WP_074994593.1">
    <property type="nucleotide sequence ID" value="NZ_FMZK01000005.1"/>
</dbReference>
<feature type="transmembrane region" description="Helical" evidence="1">
    <location>
        <begin position="108"/>
        <end position="124"/>
    </location>
</feature>